<organism evidence="2 3">
    <name type="scientific">Halomonas cerina</name>
    <dbReference type="NCBI Taxonomy" id="447424"/>
    <lineage>
        <taxon>Bacteria</taxon>
        <taxon>Pseudomonadati</taxon>
        <taxon>Pseudomonadota</taxon>
        <taxon>Gammaproteobacteria</taxon>
        <taxon>Oceanospirillales</taxon>
        <taxon>Halomonadaceae</taxon>
        <taxon>Halomonas</taxon>
    </lineage>
</organism>
<keyword evidence="1" id="KW-1133">Transmembrane helix</keyword>
<dbReference type="RefSeq" id="WP_183324415.1">
    <property type="nucleotide sequence ID" value="NZ_JACHXP010000003.1"/>
</dbReference>
<dbReference type="EMBL" id="JACHXP010000003">
    <property type="protein sequence ID" value="MBB3189674.1"/>
    <property type="molecule type" value="Genomic_DNA"/>
</dbReference>
<sequence>MKDVKAPILAWLAYLVVLGASITVTRWAPGTLGHVFNLLCALVMASLVMVFFMGLRSADNLLRVFALATLMWLAIMLGLTMMDYVYREIGSSAMLSAIA</sequence>
<keyword evidence="1" id="KW-0472">Membrane</keyword>
<comment type="caution">
    <text evidence="2">The sequence shown here is derived from an EMBL/GenBank/DDBJ whole genome shotgun (WGS) entry which is preliminary data.</text>
</comment>
<dbReference type="InterPro" id="IPR011743">
    <property type="entry name" value="Caa3_sub_IV"/>
</dbReference>
<gene>
    <name evidence="2" type="ORF">FHR94_000898</name>
</gene>
<dbReference type="AlphaFoldDB" id="A0A839VAG0"/>
<evidence type="ECO:0000313" key="2">
    <source>
        <dbReference type="EMBL" id="MBB3189674.1"/>
    </source>
</evidence>
<accession>A0A839VAG0</accession>
<protein>
    <submittedName>
        <fullName evidence="2">Cytochrome c oxidase subunit 4</fullName>
    </submittedName>
</protein>
<evidence type="ECO:0000313" key="3">
    <source>
        <dbReference type="Proteomes" id="UP000547614"/>
    </source>
</evidence>
<feature type="transmembrane region" description="Helical" evidence="1">
    <location>
        <begin position="35"/>
        <end position="55"/>
    </location>
</feature>
<dbReference type="NCBIfam" id="TIGR02229">
    <property type="entry name" value="caa3_sub_IV"/>
    <property type="match status" value="1"/>
</dbReference>
<evidence type="ECO:0000256" key="1">
    <source>
        <dbReference type="SAM" id="Phobius"/>
    </source>
</evidence>
<reference evidence="2 3" key="1">
    <citation type="submission" date="2020-08" db="EMBL/GenBank/DDBJ databases">
        <title>Genomic Encyclopedia of Type Strains, Phase III (KMG-III): the genomes of soil and plant-associated and newly described type strains.</title>
        <authorList>
            <person name="Whitman W."/>
        </authorList>
    </citation>
    <scope>NUCLEOTIDE SEQUENCE [LARGE SCALE GENOMIC DNA]</scope>
    <source>
        <strain evidence="2 3">CECT 7282</strain>
    </source>
</reference>
<proteinExistence type="predicted"/>
<keyword evidence="1" id="KW-0812">Transmembrane</keyword>
<feature type="transmembrane region" description="Helical" evidence="1">
    <location>
        <begin position="6"/>
        <end position="28"/>
    </location>
</feature>
<name>A0A839VAG0_9GAMM</name>
<dbReference type="Proteomes" id="UP000547614">
    <property type="component" value="Unassembled WGS sequence"/>
</dbReference>
<keyword evidence="3" id="KW-1185">Reference proteome</keyword>
<feature type="transmembrane region" description="Helical" evidence="1">
    <location>
        <begin position="61"/>
        <end position="86"/>
    </location>
</feature>